<dbReference type="EMBL" id="JAKZGP010000079">
    <property type="protein sequence ID" value="MCH7411473.1"/>
    <property type="molecule type" value="Genomic_DNA"/>
</dbReference>
<evidence type="ECO:0000313" key="2">
    <source>
        <dbReference type="EMBL" id="MCH7411473.1"/>
    </source>
</evidence>
<name>A0ABS9V6A9_9BACT</name>
<accession>A0ABS9V6A9</accession>
<keyword evidence="3" id="KW-1185">Reference proteome</keyword>
<dbReference type="Proteomes" id="UP001165489">
    <property type="component" value="Unassembled WGS sequence"/>
</dbReference>
<dbReference type="Pfam" id="PF08443">
    <property type="entry name" value="RimK"/>
    <property type="match status" value="1"/>
</dbReference>
<comment type="caution">
    <text evidence="2">The sequence shown here is derived from an EMBL/GenBank/DDBJ whole genome shotgun (WGS) entry which is preliminary data.</text>
</comment>
<proteinExistence type="predicted"/>
<protein>
    <recommendedName>
        <fullName evidence="1">ATP-grasp fold RimK-type domain-containing protein</fullName>
    </recommendedName>
</protein>
<feature type="domain" description="ATP-grasp fold RimK-type" evidence="1">
    <location>
        <begin position="205"/>
        <end position="306"/>
    </location>
</feature>
<gene>
    <name evidence="2" type="ORF">MM239_18945</name>
</gene>
<evidence type="ECO:0000259" key="1">
    <source>
        <dbReference type="Pfam" id="PF08443"/>
    </source>
</evidence>
<dbReference type="Gene3D" id="3.30.470.20">
    <property type="entry name" value="ATP-grasp fold, B domain"/>
    <property type="match status" value="1"/>
</dbReference>
<organism evidence="2 3">
    <name type="scientific">Belliella filtrata</name>
    <dbReference type="NCBI Taxonomy" id="2923435"/>
    <lineage>
        <taxon>Bacteria</taxon>
        <taxon>Pseudomonadati</taxon>
        <taxon>Bacteroidota</taxon>
        <taxon>Cytophagia</taxon>
        <taxon>Cytophagales</taxon>
        <taxon>Cyclobacteriaceae</taxon>
        <taxon>Belliella</taxon>
    </lineage>
</organism>
<dbReference type="RefSeq" id="WP_241349907.1">
    <property type="nucleotide sequence ID" value="NZ_JAKZGP010000079.1"/>
</dbReference>
<dbReference type="InterPro" id="IPR013651">
    <property type="entry name" value="ATP-grasp_RimK-type"/>
</dbReference>
<dbReference type="PANTHER" id="PTHR21621">
    <property type="entry name" value="RIBOSOMAL PROTEIN S6 MODIFICATION PROTEIN"/>
    <property type="match status" value="1"/>
</dbReference>
<reference evidence="2" key="1">
    <citation type="submission" date="2022-03" db="EMBL/GenBank/DDBJ databases">
        <title>De novo assembled genomes of Belliella spp. (Cyclobacteriaceae) strains.</title>
        <authorList>
            <person name="Szabo A."/>
            <person name="Korponai K."/>
            <person name="Felfoldi T."/>
        </authorList>
    </citation>
    <scope>NUCLEOTIDE SEQUENCE</scope>
    <source>
        <strain evidence="2">DSM 111904</strain>
    </source>
</reference>
<evidence type="ECO:0000313" key="3">
    <source>
        <dbReference type="Proteomes" id="UP001165489"/>
    </source>
</evidence>
<sequence length="310" mass="36473">MKYPEVLLISNRFDFSTDFIALELANQGINFIRVNRDELKDYSIEFDPIKPEIKAKYNDYSFKISTKYLKSIYYRAPTFLRDIFQEGLSEDEQLIRTQWAAFVRSLCVFENVKWLNNPADIYKAEIKPYQLFIANKLGIKIPQTIVSNVTLNSDFEYQAIKSIDTAIVSNGDDEGFVYTEIYKKNELKEVKYTSPFFIQQGLVPKIDIRVTVVENDVVAIKITSEKKINEDWRRFKDELTYTIFELPKTVHDFCINYTKKLNLNFGAIDLVFHNNEYYFIEINPTGEWSWLQKNTAYDFDKLIVKSLTNV</sequence>
<dbReference type="SUPFAM" id="SSF56059">
    <property type="entry name" value="Glutathione synthetase ATP-binding domain-like"/>
    <property type="match status" value="1"/>
</dbReference>
<dbReference type="PANTHER" id="PTHR21621:SF0">
    <property type="entry name" value="BETA-CITRYLGLUTAMATE SYNTHASE B-RELATED"/>
    <property type="match status" value="1"/>
</dbReference>